<protein>
    <submittedName>
        <fullName evidence="1">Uncharacterized protein</fullName>
    </submittedName>
</protein>
<dbReference type="Proteomes" id="UP000828390">
    <property type="component" value="Unassembled WGS sequence"/>
</dbReference>
<proteinExistence type="predicted"/>
<gene>
    <name evidence="1" type="ORF">DPMN_131646</name>
</gene>
<evidence type="ECO:0000313" key="1">
    <source>
        <dbReference type="EMBL" id="KAH3803387.1"/>
    </source>
</evidence>
<evidence type="ECO:0000313" key="2">
    <source>
        <dbReference type="Proteomes" id="UP000828390"/>
    </source>
</evidence>
<comment type="caution">
    <text evidence="1">The sequence shown here is derived from an EMBL/GenBank/DDBJ whole genome shotgun (WGS) entry which is preliminary data.</text>
</comment>
<keyword evidence="2" id="KW-1185">Reference proteome</keyword>
<organism evidence="1 2">
    <name type="scientific">Dreissena polymorpha</name>
    <name type="common">Zebra mussel</name>
    <name type="synonym">Mytilus polymorpha</name>
    <dbReference type="NCBI Taxonomy" id="45954"/>
    <lineage>
        <taxon>Eukaryota</taxon>
        <taxon>Metazoa</taxon>
        <taxon>Spiralia</taxon>
        <taxon>Lophotrochozoa</taxon>
        <taxon>Mollusca</taxon>
        <taxon>Bivalvia</taxon>
        <taxon>Autobranchia</taxon>
        <taxon>Heteroconchia</taxon>
        <taxon>Euheterodonta</taxon>
        <taxon>Imparidentia</taxon>
        <taxon>Neoheterodontei</taxon>
        <taxon>Myida</taxon>
        <taxon>Dreissenoidea</taxon>
        <taxon>Dreissenidae</taxon>
        <taxon>Dreissena</taxon>
    </lineage>
</organism>
<sequence length="117" mass="13573">MLCSATSAFATSRTFEHFPPTMWMKMFGLMILGHMCGQCGLHYSMMQLRIQQYVNLSQRMLMLSNDVEKNPGPFVENYLAGKSLQFSWTRNDVEEKRNQIAQSSTAFSREEAVWFQD</sequence>
<accession>A0A9D4FWU7</accession>
<reference evidence="1" key="2">
    <citation type="submission" date="2020-11" db="EMBL/GenBank/DDBJ databases">
        <authorList>
            <person name="McCartney M.A."/>
            <person name="Auch B."/>
            <person name="Kono T."/>
            <person name="Mallez S."/>
            <person name="Becker A."/>
            <person name="Gohl D.M."/>
            <person name="Silverstein K.A.T."/>
            <person name="Koren S."/>
            <person name="Bechman K.B."/>
            <person name="Herman A."/>
            <person name="Abrahante J.E."/>
            <person name="Garbe J."/>
        </authorList>
    </citation>
    <scope>NUCLEOTIDE SEQUENCE</scope>
    <source>
        <strain evidence="1">Duluth1</strain>
        <tissue evidence="1">Whole animal</tissue>
    </source>
</reference>
<reference evidence="1" key="1">
    <citation type="journal article" date="2019" name="bioRxiv">
        <title>The Genome of the Zebra Mussel, Dreissena polymorpha: A Resource for Invasive Species Research.</title>
        <authorList>
            <person name="McCartney M.A."/>
            <person name="Auch B."/>
            <person name="Kono T."/>
            <person name="Mallez S."/>
            <person name="Zhang Y."/>
            <person name="Obille A."/>
            <person name="Becker A."/>
            <person name="Abrahante J.E."/>
            <person name="Garbe J."/>
            <person name="Badalamenti J.P."/>
            <person name="Herman A."/>
            <person name="Mangelson H."/>
            <person name="Liachko I."/>
            <person name="Sullivan S."/>
            <person name="Sone E.D."/>
            <person name="Koren S."/>
            <person name="Silverstein K.A.T."/>
            <person name="Beckman K.B."/>
            <person name="Gohl D.M."/>
        </authorList>
    </citation>
    <scope>NUCLEOTIDE SEQUENCE</scope>
    <source>
        <strain evidence="1">Duluth1</strain>
        <tissue evidence="1">Whole animal</tissue>
    </source>
</reference>
<dbReference type="AlphaFoldDB" id="A0A9D4FWU7"/>
<name>A0A9D4FWU7_DREPO</name>
<dbReference type="EMBL" id="JAIWYP010000006">
    <property type="protein sequence ID" value="KAH3803387.1"/>
    <property type="molecule type" value="Genomic_DNA"/>
</dbReference>